<feature type="compositionally biased region" description="Low complexity" evidence="1">
    <location>
        <begin position="89"/>
        <end position="107"/>
    </location>
</feature>
<protein>
    <submittedName>
        <fullName evidence="2">Uncharacterized protein</fullName>
    </submittedName>
</protein>
<comment type="caution">
    <text evidence="2">The sequence shown here is derived from an EMBL/GenBank/DDBJ whole genome shotgun (WGS) entry which is preliminary data.</text>
</comment>
<name>A0A8T0UBK5_PANVG</name>
<feature type="compositionally biased region" description="Basic and acidic residues" evidence="1">
    <location>
        <begin position="157"/>
        <end position="178"/>
    </location>
</feature>
<feature type="compositionally biased region" description="Low complexity" evidence="1">
    <location>
        <begin position="54"/>
        <end position="66"/>
    </location>
</feature>
<proteinExistence type="predicted"/>
<dbReference type="Proteomes" id="UP000823388">
    <property type="component" value="Chromosome 3N"/>
</dbReference>
<evidence type="ECO:0000256" key="1">
    <source>
        <dbReference type="SAM" id="MobiDB-lite"/>
    </source>
</evidence>
<reference evidence="2" key="1">
    <citation type="submission" date="2020-05" db="EMBL/GenBank/DDBJ databases">
        <title>WGS assembly of Panicum virgatum.</title>
        <authorList>
            <person name="Lovell J.T."/>
            <person name="Jenkins J."/>
            <person name="Shu S."/>
            <person name="Juenger T.E."/>
            <person name="Schmutz J."/>
        </authorList>
    </citation>
    <scope>NUCLEOTIDE SEQUENCE</scope>
    <source>
        <strain evidence="2">AP13</strain>
    </source>
</reference>
<feature type="compositionally biased region" description="Basic and acidic residues" evidence="1">
    <location>
        <begin position="113"/>
        <end position="129"/>
    </location>
</feature>
<feature type="region of interest" description="Disordered" evidence="1">
    <location>
        <begin position="1"/>
        <end position="178"/>
    </location>
</feature>
<keyword evidence="3" id="KW-1185">Reference proteome</keyword>
<dbReference type="AlphaFoldDB" id="A0A8T0UBK5"/>
<organism evidence="2 3">
    <name type="scientific">Panicum virgatum</name>
    <name type="common">Blackwell switchgrass</name>
    <dbReference type="NCBI Taxonomy" id="38727"/>
    <lineage>
        <taxon>Eukaryota</taxon>
        <taxon>Viridiplantae</taxon>
        <taxon>Streptophyta</taxon>
        <taxon>Embryophyta</taxon>
        <taxon>Tracheophyta</taxon>
        <taxon>Spermatophyta</taxon>
        <taxon>Magnoliopsida</taxon>
        <taxon>Liliopsida</taxon>
        <taxon>Poales</taxon>
        <taxon>Poaceae</taxon>
        <taxon>PACMAD clade</taxon>
        <taxon>Panicoideae</taxon>
        <taxon>Panicodae</taxon>
        <taxon>Paniceae</taxon>
        <taxon>Panicinae</taxon>
        <taxon>Panicum</taxon>
        <taxon>Panicum sect. Hiantes</taxon>
    </lineage>
</organism>
<gene>
    <name evidence="2" type="ORF">PVAP13_3NG079526</name>
</gene>
<feature type="compositionally biased region" description="Basic residues" evidence="1">
    <location>
        <begin position="134"/>
        <end position="146"/>
    </location>
</feature>
<accession>A0A8T0UBK5</accession>
<evidence type="ECO:0000313" key="3">
    <source>
        <dbReference type="Proteomes" id="UP000823388"/>
    </source>
</evidence>
<evidence type="ECO:0000313" key="2">
    <source>
        <dbReference type="EMBL" id="KAG2618343.1"/>
    </source>
</evidence>
<feature type="compositionally biased region" description="Gly residues" evidence="1">
    <location>
        <begin position="77"/>
        <end position="87"/>
    </location>
</feature>
<sequence length="178" mass="18907">MAAAAIPTPGSYLRRPPAAAEHPSTTCWNASGRRAAVGGVGRRQDTRRSSASTRPAAKLRPGAGAARARERRPSGGWRRGPGSGGQEWGLRAPAQAAAGCRGPGAAASSEGRACLRELRPATGARERRPAARAVRARARCVRRRGARTPPWPASSDEVQRSRRCSDEQEELRRGGEEE</sequence>
<dbReference type="EMBL" id="CM029042">
    <property type="protein sequence ID" value="KAG2618343.1"/>
    <property type="molecule type" value="Genomic_DNA"/>
</dbReference>